<gene>
    <name evidence="1" type="ORF">DFR85_15560</name>
</gene>
<organism evidence="1 2">
    <name type="scientific">Acidianus brierleyi</name>
    <dbReference type="NCBI Taxonomy" id="41673"/>
    <lineage>
        <taxon>Archaea</taxon>
        <taxon>Thermoproteota</taxon>
        <taxon>Thermoprotei</taxon>
        <taxon>Sulfolobales</taxon>
        <taxon>Sulfolobaceae</taxon>
        <taxon>Acidianus</taxon>
    </lineage>
</organism>
<dbReference type="KEGG" id="abri:DFR85_15560"/>
<dbReference type="EMBL" id="CP029289">
    <property type="protein sequence ID" value="AWR95785.1"/>
    <property type="molecule type" value="Genomic_DNA"/>
</dbReference>
<dbReference type="AlphaFoldDB" id="A0A2U9IIH7"/>
<proteinExistence type="predicted"/>
<sequence>MQDQCGCVIERKYASDFLTRRIFNINKIPKGFSKIGETVVDGRKIELFYNKNDNFPLRYKSTECPISIITLEVLCEEFYNSRELTTESALSALKKVKGLTINNISKNIAEEVVKIIEKSGIYS</sequence>
<reference evidence="1 2" key="1">
    <citation type="submission" date="2018-05" db="EMBL/GenBank/DDBJ databases">
        <title>Complete Genome Sequences of Extremely Thermoacidophilic, Metal-Mobilizing Type-Strain Members of the Archaeal Family Sulfolobaceae: Acidianus brierleyi DSM-1651T, Acidianus sulfidivorans DSM-18786T, Metallosphaera hakonensis DSM-7519T, and Metallosphaera prunae DSM-10039T.</title>
        <authorList>
            <person name="Counts J.A."/>
            <person name="Kelly R.M."/>
        </authorList>
    </citation>
    <scope>NUCLEOTIDE SEQUENCE [LARGE SCALE GENOMIC DNA]</scope>
    <source>
        <strain evidence="1 2">DSM 1651</strain>
    </source>
</reference>
<accession>A0A2U9IIH7</accession>
<evidence type="ECO:0008006" key="3">
    <source>
        <dbReference type="Google" id="ProtNLM"/>
    </source>
</evidence>
<protein>
    <recommendedName>
        <fullName evidence="3">NIF system FeS cluster assembly NifU N-terminal domain-containing protein</fullName>
    </recommendedName>
</protein>
<evidence type="ECO:0000313" key="2">
    <source>
        <dbReference type="Proteomes" id="UP000248044"/>
    </source>
</evidence>
<keyword evidence="2" id="KW-1185">Reference proteome</keyword>
<dbReference type="Proteomes" id="UP000248044">
    <property type="component" value="Chromosome"/>
</dbReference>
<evidence type="ECO:0000313" key="1">
    <source>
        <dbReference type="EMBL" id="AWR95785.1"/>
    </source>
</evidence>
<dbReference type="GeneID" id="36833602"/>
<name>A0A2U9IIH7_9CREN</name>
<dbReference type="OrthoDB" id="38075at2157"/>
<dbReference type="RefSeq" id="WP_110271663.1">
    <property type="nucleotide sequence ID" value="NZ_CP029289.2"/>
</dbReference>